<dbReference type="Pfam" id="PF07992">
    <property type="entry name" value="Pyr_redox_2"/>
    <property type="match status" value="1"/>
</dbReference>
<reference evidence="7 8" key="1">
    <citation type="journal article" date="2016" name="Nat. Commun.">
        <title>Thousands of microbial genomes shed light on interconnected biogeochemical processes in an aquifer system.</title>
        <authorList>
            <person name="Anantharaman K."/>
            <person name="Brown C.T."/>
            <person name="Hug L.A."/>
            <person name="Sharon I."/>
            <person name="Castelle C.J."/>
            <person name="Probst A.J."/>
            <person name="Thomas B.C."/>
            <person name="Singh A."/>
            <person name="Wilkins M.J."/>
            <person name="Karaoz U."/>
            <person name="Brodie E.L."/>
            <person name="Williams K.H."/>
            <person name="Hubbard S.S."/>
            <person name="Banfield J.F."/>
        </authorList>
    </citation>
    <scope>NUCLEOTIDE SEQUENCE [LARGE SCALE GENOMIC DNA]</scope>
</reference>
<dbReference type="Proteomes" id="UP000178636">
    <property type="component" value="Unassembled WGS sequence"/>
</dbReference>
<dbReference type="AlphaFoldDB" id="A0A1G2DAY8"/>
<evidence type="ECO:0000259" key="6">
    <source>
        <dbReference type="Pfam" id="PF07992"/>
    </source>
</evidence>
<dbReference type="GO" id="GO:0019646">
    <property type="term" value="P:aerobic electron transport chain"/>
    <property type="evidence" value="ECO:0007669"/>
    <property type="project" value="TreeGrafter"/>
</dbReference>
<dbReference type="EMBL" id="MHLO01000047">
    <property type="protein sequence ID" value="OGZ10703.1"/>
    <property type="molecule type" value="Genomic_DNA"/>
</dbReference>
<keyword evidence="4" id="KW-0274">FAD</keyword>
<evidence type="ECO:0000256" key="3">
    <source>
        <dbReference type="ARBA" id="ARBA00022630"/>
    </source>
</evidence>
<proteinExistence type="inferred from homology"/>
<dbReference type="PRINTS" id="PR00411">
    <property type="entry name" value="PNDRDTASEI"/>
</dbReference>
<accession>A0A1G2DAY8</accession>
<evidence type="ECO:0000313" key="8">
    <source>
        <dbReference type="Proteomes" id="UP000178636"/>
    </source>
</evidence>
<comment type="similarity">
    <text evidence="2">Belongs to the NADH dehydrogenase family.</text>
</comment>
<dbReference type="PANTHER" id="PTHR42913:SF3">
    <property type="entry name" value="64 KDA MITOCHONDRIAL NADH DEHYDROGENASE (EUROFUNG)"/>
    <property type="match status" value="1"/>
</dbReference>
<evidence type="ECO:0000256" key="5">
    <source>
        <dbReference type="ARBA" id="ARBA00023002"/>
    </source>
</evidence>
<dbReference type="InterPro" id="IPR051169">
    <property type="entry name" value="NADH-Q_oxidoreductase"/>
</dbReference>
<dbReference type="Gene3D" id="3.50.50.100">
    <property type="match status" value="1"/>
</dbReference>
<keyword evidence="3" id="KW-0285">Flavoprotein</keyword>
<gene>
    <name evidence="7" type="ORF">A3C93_01235</name>
</gene>
<name>A0A1G2DAY8_9BACT</name>
<comment type="cofactor">
    <cofactor evidence="1">
        <name>FAD</name>
        <dbReference type="ChEBI" id="CHEBI:57692"/>
    </cofactor>
</comment>
<protein>
    <recommendedName>
        <fullName evidence="6">FAD/NAD(P)-binding domain-containing protein</fullName>
    </recommendedName>
</protein>
<evidence type="ECO:0000256" key="1">
    <source>
        <dbReference type="ARBA" id="ARBA00001974"/>
    </source>
</evidence>
<dbReference type="PRINTS" id="PR00368">
    <property type="entry name" value="FADPNR"/>
</dbReference>
<keyword evidence="5" id="KW-0560">Oxidoreductase</keyword>
<evidence type="ECO:0000256" key="2">
    <source>
        <dbReference type="ARBA" id="ARBA00005272"/>
    </source>
</evidence>
<comment type="caution">
    <text evidence="7">The sequence shown here is derived from an EMBL/GenBank/DDBJ whole genome shotgun (WGS) entry which is preliminary data.</text>
</comment>
<dbReference type="GO" id="GO:0003955">
    <property type="term" value="F:NAD(P)H dehydrogenase (quinone) activity"/>
    <property type="evidence" value="ECO:0007669"/>
    <property type="project" value="TreeGrafter"/>
</dbReference>
<evidence type="ECO:0000313" key="7">
    <source>
        <dbReference type="EMBL" id="OGZ10703.1"/>
    </source>
</evidence>
<organism evidence="7 8">
    <name type="scientific">Candidatus Lloydbacteria bacterium RIFCSPHIGHO2_02_FULL_54_17</name>
    <dbReference type="NCBI Taxonomy" id="1798664"/>
    <lineage>
        <taxon>Bacteria</taxon>
        <taxon>Candidatus Lloydiibacteriota</taxon>
    </lineage>
</organism>
<dbReference type="PANTHER" id="PTHR42913">
    <property type="entry name" value="APOPTOSIS-INDUCING FACTOR 1"/>
    <property type="match status" value="1"/>
</dbReference>
<dbReference type="InterPro" id="IPR023753">
    <property type="entry name" value="FAD/NAD-binding_dom"/>
</dbReference>
<dbReference type="SUPFAM" id="SSF51905">
    <property type="entry name" value="FAD/NAD(P)-binding domain"/>
    <property type="match status" value="1"/>
</dbReference>
<feature type="domain" description="FAD/NAD(P)-binding" evidence="6">
    <location>
        <begin position="5"/>
        <end position="304"/>
    </location>
</feature>
<dbReference type="InterPro" id="IPR036188">
    <property type="entry name" value="FAD/NAD-bd_sf"/>
</dbReference>
<dbReference type="STRING" id="1798664.A3C93_01235"/>
<sequence>MEHKRILIVGGGFAGISAALVLDRKRLPGVTVTLITERPHFEYHAALYRLVTGSSPLEVCIPLREIFAEKNVEVVEDRITELRRDQRTVVGFSGAEYRYDHLVLALGSETNYFGIPGLKEYSHGMKSVTEALRLKQHITEALLTCKVDFANKVEQICDANFVVVGAGATGVEMAGELIVYARKLALEHGVDPSLISVELIEGAGKILPALPAAFTGRIEHHLRGLGVNIFLNRTIEREECEEIFLRDMKMRTKTVIWTAGVRAAHLYEAWGLPIDKRGKVAVDGYLRLKDDARVFVAGDGAATIYSGWAQTALYDGKYIAHVIATHLRSDLGMSHETNVTLPLYRPKPPVNAIPAGPEWAGVLWGGMRFYGRVGWWLRRLADLQIFLRLLPVSKAWKAFKNGSSICETCSVCSVEKTAP</sequence>
<evidence type="ECO:0000256" key="4">
    <source>
        <dbReference type="ARBA" id="ARBA00022827"/>
    </source>
</evidence>